<accession>A0ABT8QMW3</accession>
<dbReference type="Proteomes" id="UP001176021">
    <property type="component" value="Unassembled WGS sequence"/>
</dbReference>
<dbReference type="RefSeq" id="WP_301997388.1">
    <property type="nucleotide sequence ID" value="NZ_JAMJEV010000001.1"/>
</dbReference>
<reference evidence="1" key="1">
    <citation type="submission" date="2022-05" db="EMBL/GenBank/DDBJ databases">
        <title>Expanded diversity of anoxic marine methylotrophy in a Black Sea sulfate reducing microorganism.</title>
        <authorList>
            <person name="Fischer P.Q."/>
            <person name="Stams A.J.M."/>
            <person name="Villanueva L."/>
            <person name="Sousa D.Z."/>
        </authorList>
    </citation>
    <scope>NUCLEOTIDE SEQUENCE</scope>
    <source>
        <strain evidence="1">P130</strain>
    </source>
</reference>
<evidence type="ECO:0000313" key="2">
    <source>
        <dbReference type="Proteomes" id="UP001176021"/>
    </source>
</evidence>
<proteinExistence type="predicted"/>
<evidence type="ECO:0000313" key="1">
    <source>
        <dbReference type="EMBL" id="MDO0821281.1"/>
    </source>
</evidence>
<gene>
    <name evidence="1" type="ORF">M8H41_00190</name>
</gene>
<comment type="caution">
    <text evidence="1">The sequence shown here is derived from an EMBL/GenBank/DDBJ whole genome shotgun (WGS) entry which is preliminary data.</text>
</comment>
<sequence length="83" mass="9074">MRVKYTEAMCGMSQITSFAYDELRRMTSESQVQAMGILKVSGFIITISYSASAVIPGGKPFGKVVNKRVSSAVNVSSEWFAQN</sequence>
<name>A0ABT8QMW3_9FIRM</name>
<organism evidence="1 2">
    <name type="scientific">Desulfosporosinus nitroreducens</name>
    <dbReference type="NCBI Taxonomy" id="2018668"/>
    <lineage>
        <taxon>Bacteria</taxon>
        <taxon>Bacillati</taxon>
        <taxon>Bacillota</taxon>
        <taxon>Clostridia</taxon>
        <taxon>Eubacteriales</taxon>
        <taxon>Desulfitobacteriaceae</taxon>
        <taxon>Desulfosporosinus</taxon>
    </lineage>
</organism>
<dbReference type="EMBL" id="JAMJEV010000001">
    <property type="protein sequence ID" value="MDO0821281.1"/>
    <property type="molecule type" value="Genomic_DNA"/>
</dbReference>
<keyword evidence="2" id="KW-1185">Reference proteome</keyword>
<protein>
    <submittedName>
        <fullName evidence="1">Uncharacterized protein</fullName>
    </submittedName>
</protein>